<reference evidence="1" key="1">
    <citation type="submission" date="2022-08" db="EMBL/GenBank/DDBJ databases">
        <title>Catabolic pathway analysis in culturable SAR92 clade bacteria reveals their overlooked roles in DMSP degradation in coastal seas.</title>
        <authorList>
            <person name="He X."/>
            <person name="Zhang X."/>
            <person name="Zhang Y."/>
        </authorList>
    </citation>
    <scope>NUCLEOTIDE SEQUENCE</scope>
    <source>
        <strain evidence="1">H455</strain>
    </source>
</reference>
<accession>A0ABY5TQR7</accession>
<organism evidence="1 2">
    <name type="scientific">SAR92 clade bacterium H455</name>
    <dbReference type="NCBI Taxonomy" id="2974818"/>
    <lineage>
        <taxon>Bacteria</taxon>
        <taxon>Pseudomonadati</taxon>
        <taxon>Pseudomonadota</taxon>
        <taxon>Gammaproteobacteria</taxon>
        <taxon>Cellvibrionales</taxon>
        <taxon>Porticoccaceae</taxon>
        <taxon>SAR92 clade</taxon>
    </lineage>
</organism>
<protein>
    <submittedName>
        <fullName evidence="1">Sarcosine oxidase subunit delta</fullName>
    </submittedName>
</protein>
<proteinExistence type="predicted"/>
<dbReference type="InterPro" id="IPR006279">
    <property type="entry name" value="SoxD"/>
</dbReference>
<gene>
    <name evidence="1" type="ORF">NYF23_06045</name>
</gene>
<dbReference type="Gene3D" id="3.30.2270.10">
    <property type="entry name" value="Folate-binding superfamily"/>
    <property type="match status" value="1"/>
</dbReference>
<evidence type="ECO:0000313" key="2">
    <source>
        <dbReference type="Proteomes" id="UP001059934"/>
    </source>
</evidence>
<dbReference type="InterPro" id="IPR038561">
    <property type="entry name" value="SoxD_sf"/>
</dbReference>
<dbReference type="Proteomes" id="UP001059934">
    <property type="component" value="Chromosome"/>
</dbReference>
<keyword evidence="2" id="KW-1185">Reference proteome</keyword>
<dbReference type="EMBL" id="CP103416">
    <property type="protein sequence ID" value="UVW36168.1"/>
    <property type="molecule type" value="Genomic_DNA"/>
</dbReference>
<sequence>MKLLTCPLNGQRNITEFTYGGEYHPMPDHQQASSREWAEHVFFHDNNAGIVIEWWCHSASSYWFLAQRNTISDKILRTFPADEIFNQRVDFAPAPEVSSEAAPTTKGESC</sequence>
<name>A0ABY5TQR7_9GAMM</name>
<dbReference type="Pfam" id="PF04267">
    <property type="entry name" value="SoxD"/>
    <property type="match status" value="1"/>
</dbReference>
<evidence type="ECO:0000313" key="1">
    <source>
        <dbReference type="EMBL" id="UVW36168.1"/>
    </source>
</evidence>